<dbReference type="GO" id="GO:0005254">
    <property type="term" value="F:chloride channel activity"/>
    <property type="evidence" value="ECO:0007669"/>
    <property type="project" value="InterPro"/>
</dbReference>
<comment type="subcellular location">
    <subcellularLocation>
        <location evidence="1">Cell membrane</location>
        <topology evidence="1">Multi-pass membrane protein</topology>
    </subcellularLocation>
</comment>
<evidence type="ECO:0000256" key="2">
    <source>
        <dbReference type="ARBA" id="ARBA00022448"/>
    </source>
</evidence>
<evidence type="ECO:0000313" key="11">
    <source>
        <dbReference type="Proteomes" id="UP000294155"/>
    </source>
</evidence>
<comment type="similarity">
    <text evidence="8">Belongs to the anion channel-forming bestrophin (TC 1.A.46) family.</text>
</comment>
<keyword evidence="3" id="KW-1003">Cell membrane</keyword>
<dbReference type="PANTHER" id="PTHR33281:SF19">
    <property type="entry name" value="VOLTAGE-DEPENDENT ANION CHANNEL-FORMING PROTEIN YNEE"/>
    <property type="match status" value="1"/>
</dbReference>
<feature type="transmembrane region" description="Helical" evidence="9">
    <location>
        <begin position="253"/>
        <end position="274"/>
    </location>
</feature>
<feature type="transmembrane region" description="Helical" evidence="9">
    <location>
        <begin position="43"/>
        <end position="62"/>
    </location>
</feature>
<keyword evidence="11" id="KW-1185">Reference proteome</keyword>
<evidence type="ECO:0008006" key="12">
    <source>
        <dbReference type="Google" id="ProtNLM"/>
    </source>
</evidence>
<evidence type="ECO:0000256" key="1">
    <source>
        <dbReference type="ARBA" id="ARBA00004651"/>
    </source>
</evidence>
<accession>A0A4V1ZB96</accession>
<evidence type="ECO:0000256" key="3">
    <source>
        <dbReference type="ARBA" id="ARBA00022475"/>
    </source>
</evidence>
<dbReference type="PANTHER" id="PTHR33281">
    <property type="entry name" value="UPF0187 PROTEIN YNEE"/>
    <property type="match status" value="1"/>
</dbReference>
<dbReference type="Pfam" id="PF25539">
    <property type="entry name" value="Bestrophin_2"/>
    <property type="match status" value="1"/>
</dbReference>
<organism evidence="10 11">
    <name type="scientific">Hymenobacter persicinus</name>
    <dbReference type="NCBI Taxonomy" id="2025506"/>
    <lineage>
        <taxon>Bacteria</taxon>
        <taxon>Pseudomonadati</taxon>
        <taxon>Bacteroidota</taxon>
        <taxon>Cytophagia</taxon>
        <taxon>Cytophagales</taxon>
        <taxon>Hymenobacteraceae</taxon>
        <taxon>Hymenobacter</taxon>
    </lineage>
</organism>
<sequence>MYVRSNLRWRLIFESSWRSLLAFAIWSAVVCIVYGPLNVHSVAIPWQPVGTLGIAVSFYIGFKNNGSYDRFLDARQIWGGIVNSSRSWAVQALEFVTSVVDAPGVEAPAATLEELSVRHRRLLYRHLAWCNALRIRLRQQPELWDTDVAPFLDPAESEATRHKRNPPTHLVREQGAELRRLREERGLLNDFQHVAMMRTLDRLYDLQGGCERIKNTPFPRQYAFFSYLFVWLFVALLPLGLIAEFSRLGPDHIWLTIPFSMLVSWVFNTIEVVGHTSENPFENQMNDVPMTALCRTIEIDLREMLGETNLPEVLKPVDDILY</sequence>
<keyword evidence="4 9" id="KW-0812">Transmembrane</keyword>
<proteinExistence type="inferred from homology"/>
<dbReference type="EMBL" id="SEWE01000002">
    <property type="protein sequence ID" value="RYU84313.1"/>
    <property type="molecule type" value="Genomic_DNA"/>
</dbReference>
<dbReference type="RefSeq" id="WP_129919280.1">
    <property type="nucleotide sequence ID" value="NZ_SEWE01000002.1"/>
</dbReference>
<feature type="transmembrane region" description="Helical" evidence="9">
    <location>
        <begin position="222"/>
        <end position="241"/>
    </location>
</feature>
<evidence type="ECO:0000256" key="4">
    <source>
        <dbReference type="ARBA" id="ARBA00022692"/>
    </source>
</evidence>
<dbReference type="OrthoDB" id="445589at2"/>
<evidence type="ECO:0000256" key="5">
    <source>
        <dbReference type="ARBA" id="ARBA00022989"/>
    </source>
</evidence>
<keyword evidence="2" id="KW-0813">Transport</keyword>
<feature type="transmembrane region" description="Helical" evidence="9">
    <location>
        <begin position="20"/>
        <end position="37"/>
    </location>
</feature>
<keyword evidence="5 9" id="KW-1133">Transmembrane helix</keyword>
<dbReference type="InterPro" id="IPR044669">
    <property type="entry name" value="YneE/VCCN1/2-like"/>
</dbReference>
<name>A0A4V1ZB96_9BACT</name>
<evidence type="ECO:0000256" key="7">
    <source>
        <dbReference type="ARBA" id="ARBA00023136"/>
    </source>
</evidence>
<dbReference type="Proteomes" id="UP000294155">
    <property type="component" value="Unassembled WGS sequence"/>
</dbReference>
<reference evidence="10 11" key="1">
    <citation type="submission" date="2019-02" db="EMBL/GenBank/DDBJ databases">
        <title>Bacterial novel species isolated from soil.</title>
        <authorList>
            <person name="Jung H.-Y."/>
        </authorList>
    </citation>
    <scope>NUCLEOTIDE SEQUENCE [LARGE SCALE GENOMIC DNA]</scope>
    <source>
        <strain evidence="10 11">1-3-3-3</strain>
    </source>
</reference>
<keyword evidence="6" id="KW-0406">Ion transport</keyword>
<evidence type="ECO:0000256" key="6">
    <source>
        <dbReference type="ARBA" id="ARBA00023065"/>
    </source>
</evidence>
<evidence type="ECO:0000256" key="9">
    <source>
        <dbReference type="SAM" id="Phobius"/>
    </source>
</evidence>
<evidence type="ECO:0000313" key="10">
    <source>
        <dbReference type="EMBL" id="RYU84313.1"/>
    </source>
</evidence>
<keyword evidence="7 9" id="KW-0472">Membrane</keyword>
<protein>
    <recommendedName>
        <fullName evidence="12">Multidrug transporter</fullName>
    </recommendedName>
</protein>
<comment type="caution">
    <text evidence="10">The sequence shown here is derived from an EMBL/GenBank/DDBJ whole genome shotgun (WGS) entry which is preliminary data.</text>
</comment>
<gene>
    <name evidence="10" type="ORF">EWM57_01060</name>
</gene>
<dbReference type="GO" id="GO:0005886">
    <property type="term" value="C:plasma membrane"/>
    <property type="evidence" value="ECO:0007669"/>
    <property type="project" value="UniProtKB-SubCell"/>
</dbReference>
<evidence type="ECO:0000256" key="8">
    <source>
        <dbReference type="ARBA" id="ARBA00034708"/>
    </source>
</evidence>
<dbReference type="AlphaFoldDB" id="A0A4V1ZB96"/>